<dbReference type="EMBL" id="BMHO01000001">
    <property type="protein sequence ID" value="GGD41697.1"/>
    <property type="molecule type" value="Genomic_DNA"/>
</dbReference>
<accession>A0A917DHV0</accession>
<gene>
    <name evidence="1" type="ORF">GCM10010915_23310</name>
</gene>
<dbReference type="RefSeq" id="WP_188712383.1">
    <property type="nucleotide sequence ID" value="NZ_BMHO01000001.1"/>
</dbReference>
<proteinExistence type="predicted"/>
<protein>
    <submittedName>
        <fullName evidence="1">Uncharacterized protein</fullName>
    </submittedName>
</protein>
<name>A0A917DHV0_9MICO</name>
<evidence type="ECO:0000313" key="2">
    <source>
        <dbReference type="Proteomes" id="UP000633205"/>
    </source>
</evidence>
<organism evidence="1 2">
    <name type="scientific">Microbacterium faecale</name>
    <dbReference type="NCBI Taxonomy" id="1804630"/>
    <lineage>
        <taxon>Bacteria</taxon>
        <taxon>Bacillati</taxon>
        <taxon>Actinomycetota</taxon>
        <taxon>Actinomycetes</taxon>
        <taxon>Micrococcales</taxon>
        <taxon>Microbacteriaceae</taxon>
        <taxon>Microbacterium</taxon>
    </lineage>
</organism>
<dbReference type="AlphaFoldDB" id="A0A917DHV0"/>
<comment type="caution">
    <text evidence="1">The sequence shown here is derived from an EMBL/GenBank/DDBJ whole genome shotgun (WGS) entry which is preliminary data.</text>
</comment>
<sequence>MCATNLWAVNAAAFTPHFSGFTAERIGVEPTPVDMHIASSRVRKSSAVFTLTHNMCDCSTLIGCGRDSAAGDETSADAWLGWLRELPDNVPHVSRVAVLRAWSPEEDSVTPERARGIHVRELTEDILRDVRDEMLLTIDYPRVV</sequence>
<keyword evidence="2" id="KW-1185">Reference proteome</keyword>
<reference evidence="1" key="2">
    <citation type="submission" date="2020-09" db="EMBL/GenBank/DDBJ databases">
        <authorList>
            <person name="Sun Q."/>
            <person name="Zhou Y."/>
        </authorList>
    </citation>
    <scope>NUCLEOTIDE SEQUENCE</scope>
    <source>
        <strain evidence="1">CGMCC 1.15152</strain>
    </source>
</reference>
<evidence type="ECO:0000313" key="1">
    <source>
        <dbReference type="EMBL" id="GGD41697.1"/>
    </source>
</evidence>
<reference evidence="1" key="1">
    <citation type="journal article" date="2014" name="Int. J. Syst. Evol. Microbiol.">
        <title>Complete genome sequence of Corynebacterium casei LMG S-19264T (=DSM 44701T), isolated from a smear-ripened cheese.</title>
        <authorList>
            <consortium name="US DOE Joint Genome Institute (JGI-PGF)"/>
            <person name="Walter F."/>
            <person name="Albersmeier A."/>
            <person name="Kalinowski J."/>
            <person name="Ruckert C."/>
        </authorList>
    </citation>
    <scope>NUCLEOTIDE SEQUENCE</scope>
    <source>
        <strain evidence="1">CGMCC 1.15152</strain>
    </source>
</reference>
<dbReference type="Proteomes" id="UP000633205">
    <property type="component" value="Unassembled WGS sequence"/>
</dbReference>